<reference evidence="1 2" key="1">
    <citation type="submission" date="2023-07" db="EMBL/GenBank/DDBJ databases">
        <title>Sorghum-associated microbial communities from plants grown in Nebraska, USA.</title>
        <authorList>
            <person name="Schachtman D."/>
        </authorList>
    </citation>
    <scope>NUCLEOTIDE SEQUENCE [LARGE SCALE GENOMIC DNA]</scope>
    <source>
        <strain evidence="1 2">DS1027</strain>
    </source>
</reference>
<dbReference type="Gene3D" id="3.50.50.60">
    <property type="entry name" value="FAD/NAD(P)-binding domain"/>
    <property type="match status" value="1"/>
</dbReference>
<dbReference type="InterPro" id="IPR033856">
    <property type="entry name" value="Trp_halogen"/>
</dbReference>
<accession>A0ABU1MIS7</accession>
<dbReference type="PANTHER" id="PTHR43747">
    <property type="entry name" value="FAD-BINDING PROTEIN"/>
    <property type="match status" value="1"/>
</dbReference>
<evidence type="ECO:0000313" key="2">
    <source>
        <dbReference type="Proteomes" id="UP001184150"/>
    </source>
</evidence>
<name>A0ABU1MIS7_9SPHN</name>
<dbReference type="PIRSF" id="PIRSF011396">
    <property type="entry name" value="Trp_halogenase"/>
    <property type="match status" value="1"/>
</dbReference>
<dbReference type="Pfam" id="PF04820">
    <property type="entry name" value="Trp_halogenase"/>
    <property type="match status" value="1"/>
</dbReference>
<keyword evidence="2" id="KW-1185">Reference proteome</keyword>
<dbReference type="Proteomes" id="UP001184150">
    <property type="component" value="Unassembled WGS sequence"/>
</dbReference>
<dbReference type="PANTHER" id="PTHR43747:SF4">
    <property type="entry name" value="FLAVIN-DEPENDENT TRYPTOPHAN HALOGENASE"/>
    <property type="match status" value="1"/>
</dbReference>
<dbReference type="InterPro" id="IPR036188">
    <property type="entry name" value="FAD/NAD-bd_sf"/>
</dbReference>
<gene>
    <name evidence="1" type="ORF">J2792_001052</name>
</gene>
<protein>
    <submittedName>
        <fullName evidence="1">Tryptophan halogenase</fullName>
        <ecNumber evidence="1">1.14.19.9</ecNumber>
    </submittedName>
</protein>
<evidence type="ECO:0000313" key="1">
    <source>
        <dbReference type="EMBL" id="MDR6510192.1"/>
    </source>
</evidence>
<dbReference type="RefSeq" id="WP_309804584.1">
    <property type="nucleotide sequence ID" value="NZ_JAVDRD010000002.1"/>
</dbReference>
<dbReference type="EMBL" id="JAVDRD010000002">
    <property type="protein sequence ID" value="MDR6510192.1"/>
    <property type="molecule type" value="Genomic_DNA"/>
</dbReference>
<dbReference type="EC" id="1.14.19.9" evidence="1"/>
<dbReference type="InterPro" id="IPR050816">
    <property type="entry name" value="Flavin-dep_Halogenase_NPB"/>
</dbReference>
<keyword evidence="1" id="KW-0560">Oxidoreductase</keyword>
<dbReference type="SUPFAM" id="SSF51905">
    <property type="entry name" value="FAD/NAD(P)-binding domain"/>
    <property type="match status" value="1"/>
</dbReference>
<sequence>MDSQVARSITIVGGGTAGWMCAAALGHFLGENTRITLVESDAIGTIGVGEATIPQIRMFNQALGIDETDFIRATGATFKLGIEFAGWLRPGHSYLHAFGDVGRDIGLGAFRHFWSRAHRLGLARPLGDYSVNDLAARAGKMHDGAPVTNRNVPQMPHAFHFDAGLYAAYLRRYAQAKGVIREEGLIVAVDRDGASGDVTAVRLDDGRVIDGELFIDCSGLRALLIGDTLGVGFDDWSHLLPANRAVAVPCASAAPLTPYTRSTAHAVGWQWRIPLQHRTGNGRVYCDAFLSDDEATAGLLANLDGAPLADPRVIRFTTGCRQQAWSHNVIAMGLASGFLEPLESTSIHLIQSMIARIMTFGPTCRPAAAVRDTFNRQFADEMARIRDFIVLHYWANERKEPFWQACRNLPLPASLAEKIALFQSAGHLFRDQSDLFSEVGWLQVLVGQGIIPATSHALAEAVSEADLAGWLDTLHALFSREVAAYPTHADYIARHCAAPSPKGLVA</sequence>
<comment type="caution">
    <text evidence="1">The sequence shown here is derived from an EMBL/GenBank/DDBJ whole genome shotgun (WGS) entry which is preliminary data.</text>
</comment>
<organism evidence="1 2">
    <name type="scientific">Novosphingobium capsulatum</name>
    <dbReference type="NCBI Taxonomy" id="13688"/>
    <lineage>
        <taxon>Bacteria</taxon>
        <taxon>Pseudomonadati</taxon>
        <taxon>Pseudomonadota</taxon>
        <taxon>Alphaproteobacteria</taxon>
        <taxon>Sphingomonadales</taxon>
        <taxon>Sphingomonadaceae</taxon>
        <taxon>Novosphingobium</taxon>
    </lineage>
</organism>
<dbReference type="InterPro" id="IPR006905">
    <property type="entry name" value="Flavin_halogenase"/>
</dbReference>
<proteinExistence type="predicted"/>
<dbReference type="GO" id="GO:0016491">
    <property type="term" value="F:oxidoreductase activity"/>
    <property type="evidence" value="ECO:0007669"/>
    <property type="project" value="UniProtKB-KW"/>
</dbReference>